<name>A0A9D5CAK8_9LILI</name>
<evidence type="ECO:0000256" key="7">
    <source>
        <dbReference type="ARBA" id="ARBA00023065"/>
    </source>
</evidence>
<dbReference type="InterPro" id="IPR044440">
    <property type="entry name" value="GABAb_receptor_plant_PBP1"/>
</dbReference>
<dbReference type="InterPro" id="IPR017103">
    <property type="entry name" value="Iontropic_Glu_rcpt_pln"/>
</dbReference>
<comment type="caution">
    <text evidence="18">The sequence shown here is derived from an EMBL/GenBank/DDBJ whole genome shotgun (WGS) entry which is preliminary data.</text>
</comment>
<evidence type="ECO:0000256" key="11">
    <source>
        <dbReference type="ARBA" id="ARBA00023286"/>
    </source>
</evidence>
<dbReference type="InterPro" id="IPR015683">
    <property type="entry name" value="Ionotropic_Glu_rcpt"/>
</dbReference>
<dbReference type="InterPro" id="IPR001828">
    <property type="entry name" value="ANF_lig-bd_rcpt"/>
</dbReference>
<dbReference type="Gene3D" id="3.40.50.2300">
    <property type="match status" value="2"/>
</dbReference>
<dbReference type="EMBL" id="JAGGNH010000006">
    <property type="protein sequence ID" value="KAJ0968875.1"/>
    <property type="molecule type" value="Genomic_DNA"/>
</dbReference>
<keyword evidence="19" id="KW-1185">Reference proteome</keyword>
<evidence type="ECO:0000256" key="1">
    <source>
        <dbReference type="ARBA" id="ARBA00004141"/>
    </source>
</evidence>
<evidence type="ECO:0000256" key="15">
    <source>
        <dbReference type="SAM" id="Phobius"/>
    </source>
</evidence>
<keyword evidence="10" id="KW-0325">Glycoprotein</keyword>
<dbReference type="SMART" id="SM00079">
    <property type="entry name" value="PBPe"/>
    <property type="match status" value="1"/>
</dbReference>
<evidence type="ECO:0000256" key="6">
    <source>
        <dbReference type="ARBA" id="ARBA00022989"/>
    </source>
</evidence>
<evidence type="ECO:0000256" key="4">
    <source>
        <dbReference type="ARBA" id="ARBA00022692"/>
    </source>
</evidence>
<gene>
    <name evidence="18" type="ORF">J5N97_021752</name>
</gene>
<feature type="transmembrane region" description="Helical" evidence="15">
    <location>
        <begin position="825"/>
        <end position="848"/>
    </location>
</feature>
<evidence type="ECO:0000256" key="14">
    <source>
        <dbReference type="PIRSR" id="PIRSR037090-50"/>
    </source>
</evidence>
<dbReference type="Gene3D" id="3.40.190.10">
    <property type="entry name" value="Periplasmic binding protein-like II"/>
    <property type="match status" value="2"/>
</dbReference>
<dbReference type="GO" id="GO:0009611">
    <property type="term" value="P:response to wounding"/>
    <property type="evidence" value="ECO:0007669"/>
    <property type="project" value="UniProtKB-ARBA"/>
</dbReference>
<dbReference type="PIRSF" id="PIRSF037090">
    <property type="entry name" value="Iontro_Glu-like_rcpt_pln"/>
    <property type="match status" value="1"/>
</dbReference>
<keyword evidence="14" id="KW-1015">Disulfide bond</keyword>
<evidence type="ECO:0000256" key="5">
    <source>
        <dbReference type="ARBA" id="ARBA00022729"/>
    </source>
</evidence>
<protein>
    <recommendedName>
        <fullName evidence="13">Glutamate receptor</fullName>
    </recommendedName>
</protein>
<feature type="transmembrane region" description="Helical" evidence="15">
    <location>
        <begin position="647"/>
        <end position="671"/>
    </location>
</feature>
<feature type="transmembrane region" description="Helical" evidence="15">
    <location>
        <begin position="583"/>
        <end position="603"/>
    </location>
</feature>
<comment type="similarity">
    <text evidence="2 13">Belongs to the glutamate-gated ion channel (TC 1.A.10.1) family.</text>
</comment>
<dbReference type="SUPFAM" id="SSF53850">
    <property type="entry name" value="Periplasmic binding protein-like II"/>
    <property type="match status" value="1"/>
</dbReference>
<reference evidence="18" key="1">
    <citation type="submission" date="2021-03" db="EMBL/GenBank/DDBJ databases">
        <authorList>
            <person name="Li Z."/>
            <person name="Yang C."/>
        </authorList>
    </citation>
    <scope>NUCLEOTIDE SEQUENCE</scope>
    <source>
        <strain evidence="18">Dzin_1.0</strain>
        <tissue evidence="18">Leaf</tissue>
    </source>
</reference>
<dbReference type="InterPro" id="IPR019594">
    <property type="entry name" value="Glu/Gly-bd"/>
</dbReference>
<organism evidence="18 19">
    <name type="scientific">Dioscorea zingiberensis</name>
    <dbReference type="NCBI Taxonomy" id="325984"/>
    <lineage>
        <taxon>Eukaryota</taxon>
        <taxon>Viridiplantae</taxon>
        <taxon>Streptophyta</taxon>
        <taxon>Embryophyta</taxon>
        <taxon>Tracheophyta</taxon>
        <taxon>Spermatophyta</taxon>
        <taxon>Magnoliopsida</taxon>
        <taxon>Liliopsida</taxon>
        <taxon>Dioscoreales</taxon>
        <taxon>Dioscoreaceae</taxon>
        <taxon>Dioscorea</taxon>
    </lineage>
</organism>
<feature type="signal peptide" evidence="16">
    <location>
        <begin position="1"/>
        <end position="25"/>
    </location>
</feature>
<keyword evidence="3 13" id="KW-0813">Transport</keyword>
<keyword evidence="7 13" id="KW-0406">Ion transport</keyword>
<keyword evidence="11 13" id="KW-1071">Ligand-gated ion channel</keyword>
<sequence length="911" mass="101687">MAFMEMAKFVLLVLCFCFFPCGISTRPAVVKIGATFSFNSTIGRVAKVAIDAAVDDINNDSSLLPGTNLLIQMQDSRCNGFTSIVRTIQLMKTEVAAVIGPQSSVNAHDLSHFANELQVPFVSFSATEPTLSSLQFPFFVRTTYSDLFQMSAIAHVVDHYNWKKVVAIYSDDDYGRNGIAALGDMLEERLCRISYKAALSPGATITDINNMLVRITLMESRIIVVHVNQDLGLGIFSMAHQLQMMSKGYVWIATDWLSSFIDSSVPVEMEKMNSMQGVLTFRQHTMKSEKKHGVVSRWRELTKHKNNEVLQLNSYGLYAYDTVWLIARALEAFFRDNGTISFSKDLSLHSFSLEAMTKFTEGQSLLNKMKTTEFDGVSGKIQFDSDGNLIHPAYDILNVFGSGMRTVGFWSNTSGLSTTSPETIHTTKTSNSSENQNLHTVIWPGETSIPPRGWVFPQNGEELRIGVPNRVNFKAILSKDPDTGKMKGYCIDVFTAAIDLLPYAVPYKFIPFGDGIQNPNYTDLVQKVASNVFDAAVGDIAIVTSRTELVDFTQPYAESGLVIMAHTNKFRSNSWAFLQPFTVEMWCTTCAFLIFVGMVVWLLEHRVNDDFRGPPKKQVVTLIWFSFSTLFFAHRENTVGTLGRAVLLIWLFVVLIIQSSYTASLTSILTVRQLFSPITGINGLIASNEPIGVQVGSFTEKYLVQELGIQKSRIKILADAVEYTRALELGPHNGGVTAVIDERPYLELFLSAHCQFSTVGSEFTNTGWGFAFQKDSPLAADISKAITELSENGDLQRIHDKWLTRKGCSSENEETDPYQLQVSCFWGLFLLCGMACFIALLIHFSIIMHQFIRHHTPNDSIASRNTISGRSFQDFLSFFDEKEEIVKSRSKRLELQNGGSNSGDNELSMGR</sequence>
<evidence type="ECO:0000256" key="12">
    <source>
        <dbReference type="ARBA" id="ARBA00023303"/>
    </source>
</evidence>
<dbReference type="SUPFAM" id="SSF53822">
    <property type="entry name" value="Periplasmic binding protein-like I"/>
    <property type="match status" value="1"/>
</dbReference>
<dbReference type="GO" id="GO:0015276">
    <property type="term" value="F:ligand-gated monoatomic ion channel activity"/>
    <property type="evidence" value="ECO:0007669"/>
    <property type="project" value="InterPro"/>
</dbReference>
<keyword evidence="12 13" id="KW-0407">Ion channel</keyword>
<feature type="domain" description="Ionotropic glutamate receptor C-terminal" evidence="17">
    <location>
        <begin position="464"/>
        <end position="805"/>
    </location>
</feature>
<evidence type="ECO:0000256" key="16">
    <source>
        <dbReference type="SAM" id="SignalP"/>
    </source>
</evidence>
<dbReference type="FunFam" id="3.40.190.10:FF:000054">
    <property type="entry name" value="Glutamate receptor"/>
    <property type="match status" value="1"/>
</dbReference>
<dbReference type="InterPro" id="IPR028082">
    <property type="entry name" value="Peripla_BP_I"/>
</dbReference>
<comment type="function">
    <text evidence="13">Glutamate-gated receptor that probably acts as non-selective cation channel.</text>
</comment>
<dbReference type="Proteomes" id="UP001085076">
    <property type="component" value="Miscellaneous, Linkage group lg06"/>
</dbReference>
<keyword evidence="6 15" id="KW-1133">Transmembrane helix</keyword>
<dbReference type="FunFam" id="3.40.50.2300:FF:000081">
    <property type="entry name" value="Glutamate receptor"/>
    <property type="match status" value="1"/>
</dbReference>
<reference evidence="18" key="2">
    <citation type="journal article" date="2022" name="Hortic Res">
        <title>The genome of Dioscorea zingiberensis sheds light on the biosynthesis, origin and evolution of the medicinally important diosgenin saponins.</title>
        <authorList>
            <person name="Li Y."/>
            <person name="Tan C."/>
            <person name="Li Z."/>
            <person name="Guo J."/>
            <person name="Li S."/>
            <person name="Chen X."/>
            <person name="Wang C."/>
            <person name="Dai X."/>
            <person name="Yang H."/>
            <person name="Song W."/>
            <person name="Hou L."/>
            <person name="Xu J."/>
            <person name="Tong Z."/>
            <person name="Xu A."/>
            <person name="Yuan X."/>
            <person name="Wang W."/>
            <person name="Yang Q."/>
            <person name="Chen L."/>
            <person name="Sun Z."/>
            <person name="Wang K."/>
            <person name="Pan B."/>
            <person name="Chen J."/>
            <person name="Bao Y."/>
            <person name="Liu F."/>
            <person name="Qi X."/>
            <person name="Gang D.R."/>
            <person name="Wen J."/>
            <person name="Li J."/>
        </authorList>
    </citation>
    <scope>NUCLEOTIDE SEQUENCE</scope>
    <source>
        <strain evidence="18">Dzin_1.0</strain>
    </source>
</reference>
<dbReference type="InterPro" id="IPR001320">
    <property type="entry name" value="Iontro_rcpt_C"/>
</dbReference>
<keyword evidence="8 13" id="KW-0472">Membrane</keyword>
<dbReference type="GO" id="GO:0007165">
    <property type="term" value="P:signal transduction"/>
    <property type="evidence" value="ECO:0007669"/>
    <property type="project" value="UniProtKB-ARBA"/>
</dbReference>
<dbReference type="Gene3D" id="1.10.287.70">
    <property type="match status" value="1"/>
</dbReference>
<evidence type="ECO:0000256" key="3">
    <source>
        <dbReference type="ARBA" id="ARBA00022448"/>
    </source>
</evidence>
<dbReference type="Pfam" id="PF00060">
    <property type="entry name" value="Lig_chan"/>
    <property type="match status" value="1"/>
</dbReference>
<evidence type="ECO:0000256" key="10">
    <source>
        <dbReference type="ARBA" id="ARBA00023180"/>
    </source>
</evidence>
<evidence type="ECO:0000256" key="2">
    <source>
        <dbReference type="ARBA" id="ARBA00008685"/>
    </source>
</evidence>
<evidence type="ECO:0000313" key="18">
    <source>
        <dbReference type="EMBL" id="KAJ0968875.1"/>
    </source>
</evidence>
<evidence type="ECO:0000313" key="19">
    <source>
        <dbReference type="Proteomes" id="UP001085076"/>
    </source>
</evidence>
<dbReference type="GO" id="GO:1901701">
    <property type="term" value="P:cellular response to oxygen-containing compound"/>
    <property type="evidence" value="ECO:0007669"/>
    <property type="project" value="UniProtKB-ARBA"/>
</dbReference>
<dbReference type="CDD" id="cd13686">
    <property type="entry name" value="GluR_Plant"/>
    <property type="match status" value="1"/>
</dbReference>
<evidence type="ECO:0000256" key="9">
    <source>
        <dbReference type="ARBA" id="ARBA00023170"/>
    </source>
</evidence>
<evidence type="ECO:0000256" key="13">
    <source>
        <dbReference type="PIRNR" id="PIRNR037090"/>
    </source>
</evidence>
<dbReference type="FunFam" id="3.40.190.10:FF:000175">
    <property type="entry name" value="Glutamate receptor"/>
    <property type="match status" value="1"/>
</dbReference>
<dbReference type="AlphaFoldDB" id="A0A9D5CAK8"/>
<evidence type="ECO:0000256" key="8">
    <source>
        <dbReference type="ARBA" id="ARBA00023136"/>
    </source>
</evidence>
<dbReference type="PANTHER" id="PTHR18966">
    <property type="entry name" value="IONOTROPIC GLUTAMATE RECEPTOR"/>
    <property type="match status" value="1"/>
</dbReference>
<evidence type="ECO:0000259" key="17">
    <source>
        <dbReference type="SMART" id="SM00079"/>
    </source>
</evidence>
<proteinExistence type="inferred from homology"/>
<feature type="disulfide bond" evidence="14">
    <location>
        <begin position="754"/>
        <end position="808"/>
    </location>
</feature>
<dbReference type="Pfam" id="PF01094">
    <property type="entry name" value="ANF_receptor"/>
    <property type="match status" value="1"/>
</dbReference>
<keyword evidence="9 13" id="KW-0675">Receptor</keyword>
<dbReference type="Pfam" id="PF10613">
    <property type="entry name" value="Lig_chan-Glu_bd"/>
    <property type="match status" value="1"/>
</dbReference>
<keyword evidence="4 15" id="KW-0812">Transmembrane</keyword>
<accession>A0A9D5CAK8</accession>
<keyword evidence="5 16" id="KW-0732">Signal</keyword>
<dbReference type="CDD" id="cd19990">
    <property type="entry name" value="PBP1_GABAb_receptor_plant"/>
    <property type="match status" value="1"/>
</dbReference>
<dbReference type="GO" id="GO:0016020">
    <property type="term" value="C:membrane"/>
    <property type="evidence" value="ECO:0007669"/>
    <property type="project" value="UniProtKB-SubCell"/>
</dbReference>
<dbReference type="FunFam" id="1.10.287.70:FF:000037">
    <property type="entry name" value="Glutamate receptor"/>
    <property type="match status" value="1"/>
</dbReference>
<dbReference type="OrthoDB" id="5984008at2759"/>
<comment type="subcellular location">
    <subcellularLocation>
        <location evidence="1">Membrane</location>
        <topology evidence="1">Multi-pass membrane protein</topology>
    </subcellularLocation>
</comment>
<feature type="chain" id="PRO_5039656904" description="Glutamate receptor" evidence="16">
    <location>
        <begin position="26"/>
        <end position="911"/>
    </location>
</feature>